<dbReference type="HOGENOM" id="CLU_2991544_0_0_5"/>
<dbReference type="Proteomes" id="UP000008207">
    <property type="component" value="Chromosome"/>
</dbReference>
<sequence>MPLKGPPKACRYGWSANELWCSGRIQVAGVPFFIADGQWALSGAQPVEQWVEVLRGR</sequence>
<dbReference type="InterPro" id="IPR036249">
    <property type="entry name" value="Thioredoxin-like_sf"/>
</dbReference>
<reference evidence="1 2" key="1">
    <citation type="submission" date="2009-01" db="EMBL/GenBank/DDBJ databases">
        <title>Complete sequence of chromosome of Methylobacterium nodulans ORS 2060.</title>
        <authorList>
            <consortium name="US DOE Joint Genome Institute"/>
            <person name="Lucas S."/>
            <person name="Copeland A."/>
            <person name="Lapidus A."/>
            <person name="Glavina del Rio T."/>
            <person name="Dalin E."/>
            <person name="Tice H."/>
            <person name="Bruce D."/>
            <person name="Goodwin L."/>
            <person name="Pitluck S."/>
            <person name="Sims D."/>
            <person name="Brettin T."/>
            <person name="Detter J.C."/>
            <person name="Han C."/>
            <person name="Larimer F."/>
            <person name="Land M."/>
            <person name="Hauser L."/>
            <person name="Kyrpides N."/>
            <person name="Ivanova N."/>
            <person name="Marx C.J."/>
            <person name="Richardson P."/>
        </authorList>
    </citation>
    <scope>NUCLEOTIDE SEQUENCE [LARGE SCALE GENOMIC DNA]</scope>
    <source>
        <strain evidence="2">LMG 21967 / CNCM I-2342 / ORS 2060</strain>
    </source>
</reference>
<gene>
    <name evidence="1" type="ordered locus">Mnod_2721</name>
</gene>
<evidence type="ECO:0000313" key="1">
    <source>
        <dbReference type="EMBL" id="ACL57677.1"/>
    </source>
</evidence>
<proteinExistence type="predicted"/>
<accession>B8IFE2</accession>
<dbReference type="eggNOG" id="COG2761">
    <property type="taxonomic scope" value="Bacteria"/>
</dbReference>
<evidence type="ECO:0008006" key="3">
    <source>
        <dbReference type="Google" id="ProtNLM"/>
    </source>
</evidence>
<organism evidence="1 2">
    <name type="scientific">Methylobacterium nodulans (strain LMG 21967 / CNCM I-2342 / ORS 2060)</name>
    <dbReference type="NCBI Taxonomy" id="460265"/>
    <lineage>
        <taxon>Bacteria</taxon>
        <taxon>Pseudomonadati</taxon>
        <taxon>Pseudomonadota</taxon>
        <taxon>Alphaproteobacteria</taxon>
        <taxon>Hyphomicrobiales</taxon>
        <taxon>Methylobacteriaceae</taxon>
        <taxon>Methylobacterium</taxon>
    </lineage>
</organism>
<keyword evidence="2" id="KW-1185">Reference proteome</keyword>
<dbReference type="KEGG" id="mno:Mnod_2721"/>
<dbReference type="Gene3D" id="3.40.30.10">
    <property type="entry name" value="Glutaredoxin"/>
    <property type="match status" value="1"/>
</dbReference>
<name>B8IFE2_METNO</name>
<dbReference type="SUPFAM" id="SSF52833">
    <property type="entry name" value="Thioredoxin-like"/>
    <property type="match status" value="1"/>
</dbReference>
<dbReference type="OrthoDB" id="9799122at2"/>
<dbReference type="EMBL" id="CP001349">
    <property type="protein sequence ID" value="ACL57677.1"/>
    <property type="molecule type" value="Genomic_DNA"/>
</dbReference>
<dbReference type="AlphaFoldDB" id="B8IFE2"/>
<evidence type="ECO:0000313" key="2">
    <source>
        <dbReference type="Proteomes" id="UP000008207"/>
    </source>
</evidence>
<protein>
    <recommendedName>
        <fullName evidence="3">Thioredoxin-like fold domain-containing protein</fullName>
    </recommendedName>
</protein>
<dbReference type="RefSeq" id="WP_015929354.1">
    <property type="nucleotide sequence ID" value="NC_011894.1"/>
</dbReference>
<dbReference type="STRING" id="460265.Mnod_2721"/>